<keyword evidence="2" id="KW-1185">Reference proteome</keyword>
<dbReference type="OrthoDB" id="4181881at2759"/>
<protein>
    <submittedName>
        <fullName evidence="1">Uncharacterized protein</fullName>
    </submittedName>
</protein>
<dbReference type="VEuPathDB" id="FungiDB:AJ78_00305"/>
<evidence type="ECO:0000313" key="1">
    <source>
        <dbReference type="EMBL" id="OJD19805.1"/>
    </source>
</evidence>
<dbReference type="STRING" id="1447872.A0A1J9QWW6"/>
<accession>A0A1J9QWW6</accession>
<organism evidence="1 2">
    <name type="scientific">Emergomyces pasteurianus Ep9510</name>
    <dbReference type="NCBI Taxonomy" id="1447872"/>
    <lineage>
        <taxon>Eukaryota</taxon>
        <taxon>Fungi</taxon>
        <taxon>Dikarya</taxon>
        <taxon>Ascomycota</taxon>
        <taxon>Pezizomycotina</taxon>
        <taxon>Eurotiomycetes</taxon>
        <taxon>Eurotiomycetidae</taxon>
        <taxon>Onygenales</taxon>
        <taxon>Ajellomycetaceae</taxon>
        <taxon>Emergomyces</taxon>
    </lineage>
</organism>
<comment type="caution">
    <text evidence="1">The sequence shown here is derived from an EMBL/GenBank/DDBJ whole genome shotgun (WGS) entry which is preliminary data.</text>
</comment>
<dbReference type="AlphaFoldDB" id="A0A1J9QWW6"/>
<proteinExistence type="predicted"/>
<gene>
    <name evidence="1" type="ORF">AJ78_00305</name>
</gene>
<sequence length="179" mass="20677">MSVAHPAPRPLVLLSRQLYYQGPEDSRSKFEIVASDTDGEIGRATFDSVQGEPRKSGLSRRPMAKKLLAEKNSHFRRNRKEKTGTGKWKMCYPFKWTRELESGHYNAHWLFIQADSITRFTMDPRKYICNLANSVIHISLHRKKQSAQHQIEAVMAILLEVGLNPNTATYQYYWTPPVI</sequence>
<reference evidence="1 2" key="1">
    <citation type="submission" date="2015-07" db="EMBL/GenBank/DDBJ databases">
        <title>Emmonsia species relationships and genome sequence.</title>
        <authorList>
            <consortium name="The Broad Institute Genomics Platform"/>
            <person name="Cuomo C.A."/>
            <person name="Munoz J.F."/>
            <person name="Imamovic A."/>
            <person name="Priest M.E."/>
            <person name="Young S."/>
            <person name="Clay O.K."/>
            <person name="McEwen J.G."/>
        </authorList>
    </citation>
    <scope>NUCLEOTIDE SEQUENCE [LARGE SCALE GENOMIC DNA]</scope>
    <source>
        <strain evidence="1 2">UAMH 9510</strain>
    </source>
</reference>
<evidence type="ECO:0000313" key="2">
    <source>
        <dbReference type="Proteomes" id="UP000182235"/>
    </source>
</evidence>
<dbReference type="EMBL" id="LGRN01000004">
    <property type="protein sequence ID" value="OJD19805.1"/>
    <property type="molecule type" value="Genomic_DNA"/>
</dbReference>
<dbReference type="Proteomes" id="UP000182235">
    <property type="component" value="Unassembled WGS sequence"/>
</dbReference>
<name>A0A1J9QWW6_9EURO</name>